<evidence type="ECO:0000256" key="2">
    <source>
        <dbReference type="ARBA" id="ARBA00011058"/>
    </source>
</evidence>
<evidence type="ECO:0000313" key="8">
    <source>
        <dbReference type="EMBL" id="MBA8928810.1"/>
    </source>
</evidence>
<keyword evidence="6 8" id="KW-0808">Transferase</keyword>
<evidence type="ECO:0000256" key="6">
    <source>
        <dbReference type="HAMAP-Rule" id="MF_00376"/>
    </source>
</evidence>
<dbReference type="Gene3D" id="3.40.50.300">
    <property type="entry name" value="P-loop containing nucleotide triphosphate hydrolases"/>
    <property type="match status" value="1"/>
</dbReference>
<comment type="pathway">
    <text evidence="6">Cofactor biosynthesis; coenzyme A biosynthesis; CoA from (R)-pantothenate: step 5/5.</text>
</comment>
<comment type="catalytic activity">
    <reaction evidence="6">
        <text>3'-dephospho-CoA + ATP = ADP + CoA + H(+)</text>
        <dbReference type="Rhea" id="RHEA:18245"/>
        <dbReference type="ChEBI" id="CHEBI:15378"/>
        <dbReference type="ChEBI" id="CHEBI:30616"/>
        <dbReference type="ChEBI" id="CHEBI:57287"/>
        <dbReference type="ChEBI" id="CHEBI:57328"/>
        <dbReference type="ChEBI" id="CHEBI:456216"/>
        <dbReference type="EC" id="2.7.1.24"/>
    </reaction>
</comment>
<dbReference type="NCBIfam" id="NF002879">
    <property type="entry name" value="PRK03333.1"/>
    <property type="match status" value="1"/>
</dbReference>
<accession>A0ABR6BPI6</accession>
<dbReference type="InterPro" id="IPR043519">
    <property type="entry name" value="NT_sf"/>
</dbReference>
<feature type="binding site" evidence="6">
    <location>
        <begin position="11"/>
        <end position="16"/>
    </location>
    <ligand>
        <name>ATP</name>
        <dbReference type="ChEBI" id="CHEBI:30616"/>
    </ligand>
</feature>
<dbReference type="RefSeq" id="WP_182839043.1">
    <property type="nucleotide sequence ID" value="NZ_BAAABQ010000047.1"/>
</dbReference>
<comment type="caution">
    <text evidence="8">The sequence shown here is derived from an EMBL/GenBank/DDBJ whole genome shotgun (WGS) entry which is preliminary data.</text>
</comment>
<dbReference type="SUPFAM" id="SSF52540">
    <property type="entry name" value="P-loop containing nucleoside triphosphate hydrolases"/>
    <property type="match status" value="1"/>
</dbReference>
<comment type="similarity">
    <text evidence="1">In the N-terminal section; belongs to the CoaE family.</text>
</comment>
<comment type="similarity">
    <text evidence="6">Belongs to the CoaE family.</text>
</comment>
<dbReference type="Pfam" id="PF01121">
    <property type="entry name" value="CoaE"/>
    <property type="match status" value="1"/>
</dbReference>
<dbReference type="InterPro" id="IPR007344">
    <property type="entry name" value="GrpB/CoaE"/>
</dbReference>
<dbReference type="PANTHER" id="PTHR10695">
    <property type="entry name" value="DEPHOSPHO-COA KINASE-RELATED"/>
    <property type="match status" value="1"/>
</dbReference>
<dbReference type="Pfam" id="PF04229">
    <property type="entry name" value="GrpB"/>
    <property type="match status" value="1"/>
</dbReference>
<evidence type="ECO:0000256" key="4">
    <source>
        <dbReference type="ARBA" id="ARBA00022741"/>
    </source>
</evidence>
<dbReference type="GO" id="GO:0004140">
    <property type="term" value="F:dephospho-CoA kinase activity"/>
    <property type="evidence" value="ECO:0007669"/>
    <property type="project" value="UniProtKB-EC"/>
</dbReference>
<dbReference type="InterPro" id="IPR027417">
    <property type="entry name" value="P-loop_NTPase"/>
</dbReference>
<dbReference type="PANTHER" id="PTHR10695:SF46">
    <property type="entry name" value="BIFUNCTIONAL COENZYME A SYNTHASE-RELATED"/>
    <property type="match status" value="1"/>
</dbReference>
<evidence type="ECO:0000256" key="7">
    <source>
        <dbReference type="NCBIfam" id="TIGR00152"/>
    </source>
</evidence>
<comment type="function">
    <text evidence="6">Catalyzes the phosphorylation of the 3'-hydroxyl group of dephosphocoenzyme A to form coenzyme A.</text>
</comment>
<dbReference type="NCBIfam" id="TIGR00152">
    <property type="entry name" value="dephospho-CoA kinase"/>
    <property type="match status" value="1"/>
</dbReference>
<dbReference type="PROSITE" id="PS51219">
    <property type="entry name" value="DPCK"/>
    <property type="match status" value="1"/>
</dbReference>
<dbReference type="EC" id="2.7.1.24" evidence="6 7"/>
<reference evidence="8 9" key="1">
    <citation type="submission" date="2020-08" db="EMBL/GenBank/DDBJ databases">
        <title>Genomic Encyclopedia of Archaeal and Bacterial Type Strains, Phase II (KMG-II): from individual species to whole genera.</title>
        <authorList>
            <person name="Goeker M."/>
        </authorList>
    </citation>
    <scope>NUCLEOTIDE SEQUENCE [LARGE SCALE GENOMIC DNA]</scope>
    <source>
        <strain evidence="8 9">DSM 43850</strain>
    </source>
</reference>
<name>A0ABR6BPI6_9PSEU</name>
<keyword evidence="6 8" id="KW-0418">Kinase</keyword>
<gene>
    <name evidence="6" type="primary">coaE</name>
    <name evidence="8" type="ORF">BC739_006027</name>
</gene>
<keyword evidence="9" id="KW-1185">Reference proteome</keyword>
<evidence type="ECO:0000256" key="5">
    <source>
        <dbReference type="ARBA" id="ARBA00022840"/>
    </source>
</evidence>
<evidence type="ECO:0000313" key="9">
    <source>
        <dbReference type="Proteomes" id="UP000517916"/>
    </source>
</evidence>
<sequence>MLRVGLTGGIGAGKSTVAARLAELGAVVVDSDKIAREVVEPGTSGLAEVVAAFGEQVLTAEGALDRPALAARVFGDDQARARLNAIIHPRVRDRAVQLSAEAPADGIVVQDIPLLVENGMAPAFHLVIVVDAEVEQRVHRLTTARGMAEADARARIAAQATPEQRRAAADVWLDNSGTPEQVLAAVDELWAARLLPYEANVRLGRYSPRGAPELVPYDPSWPEQAARVAARIGLATGKRVDHIGSTSVPGLAAKDVLDLQLTVESLAEADALAAQLGQAGFPVVPGLVQDTPKDGEDPGDWLKRTHCGADPGRWVNLHLRVAGSPGWRFALLFPAWLRADPAARAEYESVKRELAARCESIAEYGDAKDPWFAKAHARAGAWAEGASWSPPG</sequence>
<organism evidence="8 9">
    <name type="scientific">Kutzneria viridogrisea</name>
    <dbReference type="NCBI Taxonomy" id="47990"/>
    <lineage>
        <taxon>Bacteria</taxon>
        <taxon>Bacillati</taxon>
        <taxon>Actinomycetota</taxon>
        <taxon>Actinomycetes</taxon>
        <taxon>Pseudonocardiales</taxon>
        <taxon>Pseudonocardiaceae</taxon>
        <taxon>Kutzneria</taxon>
    </lineage>
</organism>
<dbReference type="SUPFAM" id="SSF81301">
    <property type="entry name" value="Nucleotidyltransferase"/>
    <property type="match status" value="1"/>
</dbReference>
<dbReference type="Proteomes" id="UP000517916">
    <property type="component" value="Unassembled WGS sequence"/>
</dbReference>
<dbReference type="Gene3D" id="3.30.460.10">
    <property type="entry name" value="Beta Polymerase, domain 2"/>
    <property type="match status" value="1"/>
</dbReference>
<keyword evidence="6" id="KW-0173">Coenzyme A biosynthesis</keyword>
<evidence type="ECO:0000256" key="1">
    <source>
        <dbReference type="ARBA" id="ARBA00008826"/>
    </source>
</evidence>
<evidence type="ECO:0000256" key="3">
    <source>
        <dbReference type="ARBA" id="ARBA00022490"/>
    </source>
</evidence>
<dbReference type="CDD" id="cd02022">
    <property type="entry name" value="DPCK"/>
    <property type="match status" value="1"/>
</dbReference>
<keyword evidence="3 6" id="KW-0963">Cytoplasm</keyword>
<proteinExistence type="inferred from homology"/>
<dbReference type="HAMAP" id="MF_00376">
    <property type="entry name" value="Dephospho_CoA_kinase"/>
    <property type="match status" value="1"/>
</dbReference>
<dbReference type="EMBL" id="JACJID010000004">
    <property type="protein sequence ID" value="MBA8928810.1"/>
    <property type="molecule type" value="Genomic_DNA"/>
</dbReference>
<keyword evidence="4 6" id="KW-0547">Nucleotide-binding</keyword>
<dbReference type="InterPro" id="IPR001977">
    <property type="entry name" value="Depp_CoAkinase"/>
</dbReference>
<comment type="subcellular location">
    <subcellularLocation>
        <location evidence="6">Cytoplasm</location>
    </subcellularLocation>
</comment>
<protein>
    <recommendedName>
        <fullName evidence="6 7">Dephospho-CoA kinase</fullName>
        <ecNumber evidence="6 7">2.7.1.24</ecNumber>
    </recommendedName>
    <alternativeName>
        <fullName evidence="6">Dephosphocoenzyme A kinase</fullName>
    </alternativeName>
</protein>
<keyword evidence="5 6" id="KW-0067">ATP-binding</keyword>
<comment type="similarity">
    <text evidence="2">In the C-terminal section; belongs to the UPF0157 (GrpB) family.</text>
</comment>